<keyword evidence="4" id="KW-1185">Reference proteome</keyword>
<dbReference type="InterPro" id="IPR051416">
    <property type="entry name" value="phD-YefM_TA_antitoxins"/>
</dbReference>
<comment type="similarity">
    <text evidence="1 2">Belongs to the phD/YefM antitoxin family.</text>
</comment>
<evidence type="ECO:0000256" key="2">
    <source>
        <dbReference type="RuleBase" id="RU362080"/>
    </source>
</evidence>
<dbReference type="InterPro" id="IPR036165">
    <property type="entry name" value="YefM-like_sf"/>
</dbReference>
<sequence length="80" mass="9147">MTTISLAEAKAKLSELVERAAAGETVEITKRGKPVAQLVPVKKKLKPIDFDSIRKVTEKMTYQEESAGDFMRRFRDNERY</sequence>
<comment type="function">
    <text evidence="2">Antitoxin component of a type II toxin-antitoxin (TA) system.</text>
</comment>
<dbReference type="RefSeq" id="WP_165024664.1">
    <property type="nucleotide sequence ID" value="NZ_JAAKZF010000004.1"/>
</dbReference>
<dbReference type="NCBIfam" id="TIGR01552">
    <property type="entry name" value="phd_fam"/>
    <property type="match status" value="1"/>
</dbReference>
<dbReference type="Proteomes" id="UP001642900">
    <property type="component" value="Unassembled WGS sequence"/>
</dbReference>
<proteinExistence type="inferred from homology"/>
<evidence type="ECO:0000313" key="3">
    <source>
        <dbReference type="EMBL" id="NGO50710.1"/>
    </source>
</evidence>
<name>A0A6G4W978_9HYPH</name>
<comment type="caution">
    <text evidence="3">The sequence shown here is derived from an EMBL/GenBank/DDBJ whole genome shotgun (WGS) entry which is preliminary data.</text>
</comment>
<dbReference type="SUPFAM" id="SSF143120">
    <property type="entry name" value="YefM-like"/>
    <property type="match status" value="1"/>
</dbReference>
<protein>
    <recommendedName>
        <fullName evidence="2">Antitoxin</fullName>
    </recommendedName>
</protein>
<dbReference type="EMBL" id="JAAKZF010000004">
    <property type="protein sequence ID" value="NGO50710.1"/>
    <property type="molecule type" value="Genomic_DNA"/>
</dbReference>
<dbReference type="PANTHER" id="PTHR35377">
    <property type="entry name" value="ANTITOXIN VAPB49-RELATED-RELATED"/>
    <property type="match status" value="1"/>
</dbReference>
<reference evidence="3 4" key="1">
    <citation type="submission" date="2020-02" db="EMBL/GenBank/DDBJ databases">
        <title>Genome sequence of strain CCNWXJ40-4.</title>
        <authorList>
            <person name="Gao J."/>
            <person name="Sun J."/>
        </authorList>
    </citation>
    <scope>NUCLEOTIDE SEQUENCE [LARGE SCALE GENOMIC DNA]</scope>
    <source>
        <strain evidence="3 4">CCNWXJ 40-4</strain>
    </source>
</reference>
<dbReference type="Pfam" id="PF02604">
    <property type="entry name" value="PhdYeFM_antitox"/>
    <property type="match status" value="1"/>
</dbReference>
<accession>A0A6G4W978</accession>
<evidence type="ECO:0000256" key="1">
    <source>
        <dbReference type="ARBA" id="ARBA00009981"/>
    </source>
</evidence>
<gene>
    <name evidence="3" type="ORF">G6N73_05885</name>
</gene>
<organism evidence="3 4">
    <name type="scientific">Allomesorhizobium camelthorni</name>
    <dbReference type="NCBI Taxonomy" id="475069"/>
    <lineage>
        <taxon>Bacteria</taxon>
        <taxon>Pseudomonadati</taxon>
        <taxon>Pseudomonadota</taxon>
        <taxon>Alphaproteobacteria</taxon>
        <taxon>Hyphomicrobiales</taxon>
        <taxon>Phyllobacteriaceae</taxon>
        <taxon>Allomesorhizobium</taxon>
    </lineage>
</organism>
<dbReference type="AlphaFoldDB" id="A0A6G4W978"/>
<dbReference type="Gene3D" id="3.40.1620.10">
    <property type="entry name" value="YefM-like domain"/>
    <property type="match status" value="1"/>
</dbReference>
<dbReference type="InterPro" id="IPR006442">
    <property type="entry name" value="Antitoxin_Phd/YefM"/>
</dbReference>
<evidence type="ECO:0000313" key="4">
    <source>
        <dbReference type="Proteomes" id="UP001642900"/>
    </source>
</evidence>